<dbReference type="AlphaFoldDB" id="A0A4Y2PRF0"/>
<feature type="region of interest" description="Disordered" evidence="1">
    <location>
        <begin position="64"/>
        <end position="92"/>
    </location>
</feature>
<proteinExistence type="predicted"/>
<reference evidence="2 3" key="1">
    <citation type="journal article" date="2019" name="Sci. Rep.">
        <title>Orb-weaving spider Araneus ventricosus genome elucidates the spidroin gene catalogue.</title>
        <authorList>
            <person name="Kono N."/>
            <person name="Nakamura H."/>
            <person name="Ohtoshi R."/>
            <person name="Moran D.A.P."/>
            <person name="Shinohara A."/>
            <person name="Yoshida Y."/>
            <person name="Fujiwara M."/>
            <person name="Mori M."/>
            <person name="Tomita M."/>
            <person name="Arakawa K."/>
        </authorList>
    </citation>
    <scope>NUCLEOTIDE SEQUENCE [LARGE SCALE GENOMIC DNA]</scope>
</reference>
<sequence>MLESKVIWVSRAVICGEIRQGPPPVSANQGNFEGEPQGWDKICPCNAISASIEKLMDEFCSRSERADRRSKRSNVGTRTDRISRKGSAARGDSCGKIRFTKSLESFDLVLQLGGILMCKTLITLLD</sequence>
<name>A0A4Y2PRF0_ARAVE</name>
<accession>A0A4Y2PRF0</accession>
<organism evidence="2 3">
    <name type="scientific">Araneus ventricosus</name>
    <name type="common">Orbweaver spider</name>
    <name type="synonym">Epeira ventricosa</name>
    <dbReference type="NCBI Taxonomy" id="182803"/>
    <lineage>
        <taxon>Eukaryota</taxon>
        <taxon>Metazoa</taxon>
        <taxon>Ecdysozoa</taxon>
        <taxon>Arthropoda</taxon>
        <taxon>Chelicerata</taxon>
        <taxon>Arachnida</taxon>
        <taxon>Araneae</taxon>
        <taxon>Araneomorphae</taxon>
        <taxon>Entelegynae</taxon>
        <taxon>Araneoidea</taxon>
        <taxon>Araneidae</taxon>
        <taxon>Araneus</taxon>
    </lineage>
</organism>
<evidence type="ECO:0000313" key="2">
    <source>
        <dbReference type="EMBL" id="GBN53463.1"/>
    </source>
</evidence>
<comment type="caution">
    <text evidence="2">The sequence shown here is derived from an EMBL/GenBank/DDBJ whole genome shotgun (WGS) entry which is preliminary data.</text>
</comment>
<dbReference type="Proteomes" id="UP000499080">
    <property type="component" value="Unassembled WGS sequence"/>
</dbReference>
<evidence type="ECO:0000256" key="1">
    <source>
        <dbReference type="SAM" id="MobiDB-lite"/>
    </source>
</evidence>
<gene>
    <name evidence="2" type="ORF">AVEN_118215_1</name>
</gene>
<evidence type="ECO:0000313" key="3">
    <source>
        <dbReference type="Proteomes" id="UP000499080"/>
    </source>
</evidence>
<protein>
    <submittedName>
        <fullName evidence="2">Uncharacterized protein</fullName>
    </submittedName>
</protein>
<dbReference type="EMBL" id="BGPR01011890">
    <property type="protein sequence ID" value="GBN53463.1"/>
    <property type="molecule type" value="Genomic_DNA"/>
</dbReference>
<keyword evidence="3" id="KW-1185">Reference proteome</keyword>